<name>A0A0M2P2X1_STACC</name>
<dbReference type="GO" id="GO:0071949">
    <property type="term" value="F:FAD binding"/>
    <property type="evidence" value="ECO:0007669"/>
    <property type="project" value="InterPro"/>
</dbReference>
<evidence type="ECO:0000256" key="4">
    <source>
        <dbReference type="ARBA" id="ARBA00023002"/>
    </source>
</evidence>
<dbReference type="PRINTS" id="PR00420">
    <property type="entry name" value="RNGMNOXGNASE"/>
</dbReference>
<dbReference type="Proteomes" id="UP000034455">
    <property type="component" value="Unassembled WGS sequence"/>
</dbReference>
<evidence type="ECO:0000256" key="1">
    <source>
        <dbReference type="ARBA" id="ARBA00001974"/>
    </source>
</evidence>
<dbReference type="EMBL" id="LAKJ01000003">
    <property type="protein sequence ID" value="KKI65099.1"/>
    <property type="molecule type" value="Genomic_DNA"/>
</dbReference>
<gene>
    <name evidence="6" type="ORF">UF66_1742</name>
</gene>
<dbReference type="InterPro" id="IPR036188">
    <property type="entry name" value="FAD/NAD-bd_sf"/>
</dbReference>
<dbReference type="GO" id="GO:0016491">
    <property type="term" value="F:oxidoreductase activity"/>
    <property type="evidence" value="ECO:0007669"/>
    <property type="project" value="UniProtKB-KW"/>
</dbReference>
<dbReference type="PANTHER" id="PTHR46496:SF1">
    <property type="entry name" value="ZEAXANTHIN EPOXIDASE, CHLOROPLASTIC"/>
    <property type="match status" value="1"/>
</dbReference>
<reference evidence="6 7" key="1">
    <citation type="submission" date="2015-03" db="EMBL/GenBank/DDBJ databases">
        <title>Genome Assembly of Staphylococcus cohnii subsp. cohnii strain G22B2.</title>
        <authorList>
            <person name="Nair G."/>
            <person name="Kaur G."/>
            <person name="Khatri I."/>
            <person name="Singh N.K."/>
            <person name="Sathyabama S."/>
            <person name="Maurya S.K."/>
            <person name="Subramanian S."/>
            <person name="Agrewala J.N."/>
            <person name="Mayilraj S."/>
        </authorList>
    </citation>
    <scope>NUCLEOTIDE SEQUENCE [LARGE SCALE GENOMIC DNA]</scope>
    <source>
        <strain evidence="6 7">G22B2</strain>
    </source>
</reference>
<dbReference type="AlphaFoldDB" id="A0A0M2P2X1"/>
<protein>
    <submittedName>
        <fullName evidence="6">Salicylate hydroxylase</fullName>
    </submittedName>
</protein>
<sequence>MKIAIVGAGIGGLTAAALLIEQGHDVSVFEKEDTVSELGAGIGIGGNVIEKLNGHDLAKGLKNIGQVIDVMEVRDEKDKRLSKLKLKKHTVNLTMSRQSLLDVIKSYVPNSAIFTNHNVTGIENGDLKVTLQFSEQTSQSFDLCIGADGIHSNIRQSLVPNSKPIYQGYTVFRGLVEDIDLKDNHIAKEFWSTKGRVGIVPLINNQAYWFISISAKVHDAKIHAFAKPHLQARFNHFPNEVRQILDKQSETDVLLHDMYDLNPLKSFVYQRVVLLGDAAHAMTPNMGQGAGQAMEDAIVLANCLQSYDFDLALEHYDKLRVKHTKKIIKRSRKIGKTAQRTNKFVVKVRNKLAKILPDRLLSNQTKFIYKSKEK</sequence>
<evidence type="ECO:0000256" key="3">
    <source>
        <dbReference type="ARBA" id="ARBA00022827"/>
    </source>
</evidence>
<evidence type="ECO:0000256" key="2">
    <source>
        <dbReference type="ARBA" id="ARBA00022630"/>
    </source>
</evidence>
<dbReference type="GeneID" id="58096813"/>
<dbReference type="Gene3D" id="3.50.50.60">
    <property type="entry name" value="FAD/NAD(P)-binding domain"/>
    <property type="match status" value="1"/>
</dbReference>
<accession>A0A0M2P2X1</accession>
<proteinExistence type="predicted"/>
<dbReference type="PANTHER" id="PTHR46496">
    <property type="match status" value="1"/>
</dbReference>
<dbReference type="InterPro" id="IPR002938">
    <property type="entry name" value="FAD-bd"/>
</dbReference>
<dbReference type="Pfam" id="PF01494">
    <property type="entry name" value="FAD_binding_3"/>
    <property type="match status" value="1"/>
</dbReference>
<dbReference type="PATRIC" id="fig|74704.6.peg.1785"/>
<evidence type="ECO:0000313" key="7">
    <source>
        <dbReference type="Proteomes" id="UP000034455"/>
    </source>
</evidence>
<dbReference type="SUPFAM" id="SSF51905">
    <property type="entry name" value="FAD/NAD(P)-binding domain"/>
    <property type="match status" value="1"/>
</dbReference>
<keyword evidence="2" id="KW-0285">Flavoprotein</keyword>
<dbReference type="NCBIfam" id="NF005243">
    <property type="entry name" value="PRK06753.1"/>
    <property type="match status" value="1"/>
</dbReference>
<comment type="cofactor">
    <cofactor evidence="1">
        <name>FAD</name>
        <dbReference type="ChEBI" id="CHEBI:57692"/>
    </cofactor>
</comment>
<dbReference type="RefSeq" id="WP_019468326.1">
    <property type="nucleotide sequence ID" value="NZ_BKAS01000009.1"/>
</dbReference>
<keyword evidence="3" id="KW-0274">FAD</keyword>
<keyword evidence="4" id="KW-0560">Oxidoreductase</keyword>
<evidence type="ECO:0000259" key="5">
    <source>
        <dbReference type="Pfam" id="PF01494"/>
    </source>
</evidence>
<organism evidence="6 7">
    <name type="scientific">Staphylococcus cohnii subsp. cohnii</name>
    <dbReference type="NCBI Taxonomy" id="74704"/>
    <lineage>
        <taxon>Bacteria</taxon>
        <taxon>Bacillati</taxon>
        <taxon>Bacillota</taxon>
        <taxon>Bacilli</taxon>
        <taxon>Bacillales</taxon>
        <taxon>Staphylococcaceae</taxon>
        <taxon>Staphylococcus</taxon>
        <taxon>Staphylococcus cohnii species complex</taxon>
    </lineage>
</organism>
<comment type="caution">
    <text evidence="6">The sequence shown here is derived from an EMBL/GenBank/DDBJ whole genome shotgun (WGS) entry which is preliminary data.</text>
</comment>
<feature type="domain" description="FAD-binding" evidence="5">
    <location>
        <begin position="2"/>
        <end position="306"/>
    </location>
</feature>
<evidence type="ECO:0000313" key="6">
    <source>
        <dbReference type="EMBL" id="KKI65099.1"/>
    </source>
</evidence>